<accession>A0A8H7DEG6</accession>
<feature type="compositionally biased region" description="Low complexity" evidence="1">
    <location>
        <begin position="366"/>
        <end position="379"/>
    </location>
</feature>
<evidence type="ECO:0000313" key="3">
    <source>
        <dbReference type="Proteomes" id="UP000620124"/>
    </source>
</evidence>
<proteinExistence type="predicted"/>
<protein>
    <submittedName>
        <fullName evidence="2">Uncharacterized protein</fullName>
    </submittedName>
</protein>
<feature type="region of interest" description="Disordered" evidence="1">
    <location>
        <begin position="302"/>
        <end position="382"/>
    </location>
</feature>
<evidence type="ECO:0000256" key="1">
    <source>
        <dbReference type="SAM" id="MobiDB-lite"/>
    </source>
</evidence>
<keyword evidence="3" id="KW-1185">Reference proteome</keyword>
<dbReference type="Proteomes" id="UP000620124">
    <property type="component" value="Unassembled WGS sequence"/>
</dbReference>
<sequence length="469" mass="51667">MKYHTEHPKPSKMTAEESKAYNADRLAGYHALFDSLSEDEKHDPEARCRCLEPLMEWHREKTMQVVDHRKVDGNGKALLNKAVAPLIHQSMAISNSLNIKTFGVAVDCFSNNAILWALGWRGAFPEGIVPADAAAAGDAAVMVQPIPIVFERLTTEASSCDAFRRQLGALFLNQICLVLIEHGDETVNAIKSKFTKMSWKWANEARKYKLRIENWPNALRDTHPGPGFDPTHITEKGHNKDSKHACNDALRQMHEAMKTAYLDPSCDSTYRRIVSWTEDEMELDDPSAVPIALLGALQKAKKQKKKTANESTGIDDNSEEDDSDGSDNDTVVTTTKGKMAAKGKAAAKDKSAAKGKSVAEGKSLKASATEPADAATAGTSTLSPPGRRLLKCRYQNGEVHSGVFLINNLMKYTGEPTKVQQNTLLWSESSGKWHPLPAGYEPQIPDDLVVLCEVYCMNIALYDELCIPL</sequence>
<dbReference type="AlphaFoldDB" id="A0A8H7DEG6"/>
<reference evidence="2" key="1">
    <citation type="submission" date="2020-05" db="EMBL/GenBank/DDBJ databases">
        <title>Mycena genomes resolve the evolution of fungal bioluminescence.</title>
        <authorList>
            <person name="Tsai I.J."/>
        </authorList>
    </citation>
    <scope>NUCLEOTIDE SEQUENCE</scope>
    <source>
        <strain evidence="2">CCC161011</strain>
    </source>
</reference>
<feature type="compositionally biased region" description="Low complexity" evidence="1">
    <location>
        <begin position="328"/>
        <end position="344"/>
    </location>
</feature>
<comment type="caution">
    <text evidence="2">The sequence shown here is derived from an EMBL/GenBank/DDBJ whole genome shotgun (WGS) entry which is preliminary data.</text>
</comment>
<dbReference type="OrthoDB" id="3061919at2759"/>
<name>A0A8H7DEG6_9AGAR</name>
<gene>
    <name evidence="2" type="ORF">MVEN_00105700</name>
</gene>
<dbReference type="EMBL" id="JACAZI010000001">
    <property type="protein sequence ID" value="KAF7372444.1"/>
    <property type="molecule type" value="Genomic_DNA"/>
</dbReference>
<feature type="compositionally biased region" description="Acidic residues" evidence="1">
    <location>
        <begin position="316"/>
        <end position="327"/>
    </location>
</feature>
<organism evidence="2 3">
    <name type="scientific">Mycena venus</name>
    <dbReference type="NCBI Taxonomy" id="2733690"/>
    <lineage>
        <taxon>Eukaryota</taxon>
        <taxon>Fungi</taxon>
        <taxon>Dikarya</taxon>
        <taxon>Basidiomycota</taxon>
        <taxon>Agaricomycotina</taxon>
        <taxon>Agaricomycetes</taxon>
        <taxon>Agaricomycetidae</taxon>
        <taxon>Agaricales</taxon>
        <taxon>Marasmiineae</taxon>
        <taxon>Mycenaceae</taxon>
        <taxon>Mycena</taxon>
    </lineage>
</organism>
<evidence type="ECO:0000313" key="2">
    <source>
        <dbReference type="EMBL" id="KAF7372444.1"/>
    </source>
</evidence>
<feature type="compositionally biased region" description="Basic and acidic residues" evidence="1">
    <location>
        <begin position="346"/>
        <end position="363"/>
    </location>
</feature>